<gene>
    <name evidence="2" type="ORF">EYF80_027207</name>
</gene>
<proteinExistence type="predicted"/>
<organism evidence="2 3">
    <name type="scientific">Liparis tanakae</name>
    <name type="common">Tanaka's snailfish</name>
    <dbReference type="NCBI Taxonomy" id="230148"/>
    <lineage>
        <taxon>Eukaryota</taxon>
        <taxon>Metazoa</taxon>
        <taxon>Chordata</taxon>
        <taxon>Craniata</taxon>
        <taxon>Vertebrata</taxon>
        <taxon>Euteleostomi</taxon>
        <taxon>Actinopterygii</taxon>
        <taxon>Neopterygii</taxon>
        <taxon>Teleostei</taxon>
        <taxon>Neoteleostei</taxon>
        <taxon>Acanthomorphata</taxon>
        <taxon>Eupercaria</taxon>
        <taxon>Perciformes</taxon>
        <taxon>Cottioidei</taxon>
        <taxon>Cottales</taxon>
        <taxon>Liparidae</taxon>
        <taxon>Liparis</taxon>
    </lineage>
</organism>
<dbReference type="EMBL" id="SRLO01000290">
    <property type="protein sequence ID" value="TNN62608.1"/>
    <property type="molecule type" value="Genomic_DNA"/>
</dbReference>
<keyword evidence="3" id="KW-1185">Reference proteome</keyword>
<evidence type="ECO:0000256" key="1">
    <source>
        <dbReference type="SAM" id="SignalP"/>
    </source>
</evidence>
<feature type="signal peptide" evidence="1">
    <location>
        <begin position="1"/>
        <end position="17"/>
    </location>
</feature>
<reference evidence="2 3" key="1">
    <citation type="submission" date="2019-03" db="EMBL/GenBank/DDBJ databases">
        <title>First draft genome of Liparis tanakae, snailfish: a comprehensive survey of snailfish specific genes.</title>
        <authorList>
            <person name="Kim W."/>
            <person name="Song I."/>
            <person name="Jeong J.-H."/>
            <person name="Kim D."/>
            <person name="Kim S."/>
            <person name="Ryu S."/>
            <person name="Song J.Y."/>
            <person name="Lee S.K."/>
        </authorList>
    </citation>
    <scope>NUCLEOTIDE SEQUENCE [LARGE SCALE GENOMIC DNA]</scope>
    <source>
        <tissue evidence="2">Muscle</tissue>
    </source>
</reference>
<keyword evidence="1" id="KW-0732">Signal</keyword>
<evidence type="ECO:0000313" key="2">
    <source>
        <dbReference type="EMBL" id="TNN62608.1"/>
    </source>
</evidence>
<comment type="caution">
    <text evidence="2">The sequence shown here is derived from an EMBL/GenBank/DDBJ whole genome shotgun (WGS) entry which is preliminary data.</text>
</comment>
<accession>A0A4Z2H9P9</accession>
<evidence type="ECO:0008006" key="4">
    <source>
        <dbReference type="Google" id="ProtNLM"/>
    </source>
</evidence>
<dbReference type="AlphaFoldDB" id="A0A4Z2H9P9"/>
<evidence type="ECO:0000313" key="3">
    <source>
        <dbReference type="Proteomes" id="UP000314294"/>
    </source>
</evidence>
<protein>
    <recommendedName>
        <fullName evidence="4">Secreted protein</fullName>
    </recommendedName>
</protein>
<feature type="chain" id="PRO_5021255648" description="Secreted protein" evidence="1">
    <location>
        <begin position="18"/>
        <end position="90"/>
    </location>
</feature>
<name>A0A4Z2H9P9_9TELE</name>
<sequence>MLLFAELLNTFAAAAAAAAGEEKRNWGSYESPGSERNRKIEKAVIGLDVSLLSEWSAKLVEQNGGVAGGGMKRFRHTEAGSRSSGCRFYR</sequence>
<dbReference type="Proteomes" id="UP000314294">
    <property type="component" value="Unassembled WGS sequence"/>
</dbReference>